<dbReference type="GeneID" id="28830779"/>
<dbReference type="EMBL" id="KQ947404">
    <property type="protein sequence ID" value="KUJ23930.1"/>
    <property type="molecule type" value="Genomic_DNA"/>
</dbReference>
<proteinExistence type="predicted"/>
<keyword evidence="2" id="KW-0812">Transmembrane</keyword>
<gene>
    <name evidence="3" type="ORF">LY89DRAFT_7451</name>
</gene>
<feature type="transmembrane region" description="Helical" evidence="2">
    <location>
        <begin position="6"/>
        <end position="27"/>
    </location>
</feature>
<dbReference type="Proteomes" id="UP000070700">
    <property type="component" value="Unassembled WGS sequence"/>
</dbReference>
<keyword evidence="2" id="KW-0472">Membrane</keyword>
<feature type="region of interest" description="Disordered" evidence="1">
    <location>
        <begin position="37"/>
        <end position="69"/>
    </location>
</feature>
<dbReference type="AlphaFoldDB" id="A0A194XUD6"/>
<dbReference type="InParanoid" id="A0A194XUD6"/>
<keyword evidence="2" id="KW-1133">Transmembrane helix</keyword>
<keyword evidence="4" id="KW-1185">Reference proteome</keyword>
<evidence type="ECO:0000256" key="2">
    <source>
        <dbReference type="SAM" id="Phobius"/>
    </source>
</evidence>
<organism evidence="3 4">
    <name type="scientific">Mollisia scopiformis</name>
    <name type="common">Conifer needle endophyte fungus</name>
    <name type="synonym">Phialocephala scopiformis</name>
    <dbReference type="NCBI Taxonomy" id="149040"/>
    <lineage>
        <taxon>Eukaryota</taxon>
        <taxon>Fungi</taxon>
        <taxon>Dikarya</taxon>
        <taxon>Ascomycota</taxon>
        <taxon>Pezizomycotina</taxon>
        <taxon>Leotiomycetes</taxon>
        <taxon>Helotiales</taxon>
        <taxon>Mollisiaceae</taxon>
        <taxon>Mollisia</taxon>
    </lineage>
</organism>
<dbReference type="KEGG" id="psco:LY89DRAFT_7451"/>
<evidence type="ECO:0000256" key="1">
    <source>
        <dbReference type="SAM" id="MobiDB-lite"/>
    </source>
</evidence>
<evidence type="ECO:0000313" key="3">
    <source>
        <dbReference type="EMBL" id="KUJ23930.1"/>
    </source>
</evidence>
<accession>A0A194XUD6</accession>
<dbReference type="RefSeq" id="XP_018078285.1">
    <property type="nucleotide sequence ID" value="XM_018221053.1"/>
</dbReference>
<name>A0A194XUD6_MOLSC</name>
<sequence>MPGGLNIIVEVIFVPIVVFCIIGFVIFKRKRKLERRRQIEQRNPFTKPWDPTAASTNLPPPQPVYGGFRAEATDFPPQYGYSQQGNYEAGKPWEQSVVNVQPYTPAQIGGYQQPYHQQSQE</sequence>
<reference evidence="3 4" key="1">
    <citation type="submission" date="2015-10" db="EMBL/GenBank/DDBJ databases">
        <title>Full genome of DAOMC 229536 Phialocephala scopiformis, a fungal endophyte of spruce producing the potent anti-insectan compound rugulosin.</title>
        <authorList>
            <consortium name="DOE Joint Genome Institute"/>
            <person name="Walker A.K."/>
            <person name="Frasz S.L."/>
            <person name="Seifert K.A."/>
            <person name="Miller J.D."/>
            <person name="Mondo S.J."/>
            <person name="Labutti K."/>
            <person name="Lipzen A."/>
            <person name="Dockter R."/>
            <person name="Kennedy M."/>
            <person name="Grigoriev I.V."/>
            <person name="Spatafora J.W."/>
        </authorList>
    </citation>
    <scope>NUCLEOTIDE SEQUENCE [LARGE SCALE GENOMIC DNA]</scope>
    <source>
        <strain evidence="3 4">CBS 120377</strain>
    </source>
</reference>
<protein>
    <submittedName>
        <fullName evidence="3">Uncharacterized protein</fullName>
    </submittedName>
</protein>
<evidence type="ECO:0000313" key="4">
    <source>
        <dbReference type="Proteomes" id="UP000070700"/>
    </source>
</evidence>